<dbReference type="Pfam" id="PF08765">
    <property type="entry name" value="Mor"/>
    <property type="match status" value="1"/>
</dbReference>
<dbReference type="Gene3D" id="1.10.10.60">
    <property type="entry name" value="Homeodomain-like"/>
    <property type="match status" value="1"/>
</dbReference>
<dbReference type="HOGENOM" id="CLU_141450_1_0_6"/>
<protein>
    <submittedName>
        <fullName evidence="2">Putative prophage MuMc02, transcriptional regulator</fullName>
    </submittedName>
</protein>
<gene>
    <name evidence="2" type="ordered locus">MCA2943</name>
</gene>
<evidence type="ECO:0000259" key="1">
    <source>
        <dbReference type="Pfam" id="PF08765"/>
    </source>
</evidence>
<dbReference type="SUPFAM" id="SSF46689">
    <property type="entry name" value="Homeodomain-like"/>
    <property type="match status" value="1"/>
</dbReference>
<sequence>MAEKKGRQARELLSDLAAKSAALACELGALPKDVAERFGLELSREVAAHWGGQLVYIPRNLPGELDRRDLEIFEKFRGDNHAELALEYRLSVQWIYRIVKRVRQSEIDRRQRRLFD</sequence>
<dbReference type="PANTHER" id="PTHR37812:SF1">
    <property type="entry name" value="MU-LIKE PROPHAGE FLUMU PROTEIN C"/>
    <property type="match status" value="1"/>
</dbReference>
<dbReference type="RefSeq" id="WP_010962137.1">
    <property type="nucleotide sequence ID" value="NC_002977.6"/>
</dbReference>
<dbReference type="EMBL" id="AE017282">
    <property type="protein sequence ID" value="AAU90956.1"/>
    <property type="molecule type" value="Genomic_DNA"/>
</dbReference>
<evidence type="ECO:0000313" key="3">
    <source>
        <dbReference type="Proteomes" id="UP000006821"/>
    </source>
</evidence>
<feature type="domain" description="Mor transcription activator" evidence="1">
    <location>
        <begin position="8"/>
        <end position="114"/>
    </location>
</feature>
<name>Q602W5_METCA</name>
<proteinExistence type="predicted"/>
<organism evidence="2 3">
    <name type="scientific">Methylococcus capsulatus (strain ATCC 33009 / NCIMB 11132 / Bath)</name>
    <dbReference type="NCBI Taxonomy" id="243233"/>
    <lineage>
        <taxon>Bacteria</taxon>
        <taxon>Pseudomonadati</taxon>
        <taxon>Pseudomonadota</taxon>
        <taxon>Gammaproteobacteria</taxon>
        <taxon>Methylococcales</taxon>
        <taxon>Methylococcaceae</taxon>
        <taxon>Methylococcus</taxon>
    </lineage>
</organism>
<dbReference type="Proteomes" id="UP000006821">
    <property type="component" value="Chromosome"/>
</dbReference>
<dbReference type="STRING" id="243233.MCA2943"/>
<dbReference type="KEGG" id="mca:MCA2943"/>
<dbReference type="InterPro" id="IPR014875">
    <property type="entry name" value="Mor_transcription_activator"/>
</dbReference>
<dbReference type="InterPro" id="IPR052411">
    <property type="entry name" value="c-mor_Regulatory_Protein"/>
</dbReference>
<dbReference type="GeneID" id="88225112"/>
<evidence type="ECO:0000313" key="2">
    <source>
        <dbReference type="EMBL" id="AAU90956.1"/>
    </source>
</evidence>
<reference evidence="2 3" key="1">
    <citation type="journal article" date="2004" name="PLoS Biol.">
        <title>Genomic insights into methanotrophy: the complete genome sequence of Methylococcus capsulatus (Bath).</title>
        <authorList>
            <person name="Ward N.L."/>
            <person name="Larsen O."/>
            <person name="Sakwa J."/>
            <person name="Bruseth L."/>
            <person name="Khouri H.M."/>
            <person name="Durkin A.S."/>
            <person name="Dimitrov G."/>
            <person name="Jiang L."/>
            <person name="Scanlan D."/>
            <person name="Kang K.H."/>
            <person name="Lewis M.R."/>
            <person name="Nelson K.E."/>
            <person name="Methe B.A."/>
            <person name="Wu M."/>
            <person name="Heidelberg J.F."/>
            <person name="Paulsen I.T."/>
            <person name="Fouts D.E."/>
            <person name="Ravel J."/>
            <person name="Tettelin H."/>
            <person name="Ren Q."/>
            <person name="Read T.D."/>
            <person name="DeBoy R.T."/>
            <person name="Seshadri R."/>
            <person name="Salzberg S.L."/>
            <person name="Jensen H.B."/>
            <person name="Birkeland N.K."/>
            <person name="Nelson W.C."/>
            <person name="Dodson R.J."/>
            <person name="Grindhaug S.H."/>
            <person name="Holt I.E."/>
            <person name="Eidhammer I."/>
            <person name="Jonasen I."/>
            <person name="Vanaken S."/>
            <person name="Utterback T.R."/>
            <person name="Feldblyum T.V."/>
            <person name="Fraser C.M."/>
            <person name="Lillehaug J.R."/>
            <person name="Eisen J.A."/>
        </authorList>
    </citation>
    <scope>NUCLEOTIDE SEQUENCE [LARGE SCALE GENOMIC DNA]</scope>
    <source>
        <strain evidence="3">ATCC 33009 / NCIMB 11132 / Bath</strain>
    </source>
</reference>
<accession>Q602W5</accession>
<dbReference type="PANTHER" id="PTHR37812">
    <property type="entry name" value="MU-LIKE PROPHAGE FLUMU PROTEIN C"/>
    <property type="match status" value="1"/>
</dbReference>
<dbReference type="eggNOG" id="COG5566">
    <property type="taxonomic scope" value="Bacteria"/>
</dbReference>
<dbReference type="AlphaFoldDB" id="Q602W5"/>
<dbReference type="InterPro" id="IPR009057">
    <property type="entry name" value="Homeodomain-like_sf"/>
</dbReference>